<geneLocation type="plasmid" evidence="1 2">
    <name>pOC5aB</name>
</geneLocation>
<evidence type="ECO:0000313" key="2">
    <source>
        <dbReference type="Proteomes" id="UP000663901"/>
    </source>
</evidence>
<keyword evidence="1" id="KW-0614">Plasmid</keyword>
<proteinExistence type="predicted"/>
<name>A0A8A4KAC8_PANAN</name>
<evidence type="ECO:0008006" key="3">
    <source>
        <dbReference type="Google" id="ProtNLM"/>
    </source>
</evidence>
<reference evidence="1" key="1">
    <citation type="submission" date="2020-07" db="EMBL/GenBank/DDBJ databases">
        <title>Genome Sequences for Panteoa spp. that cause Center Rot in Onions.</title>
        <authorList>
            <person name="Asselin J.A."/>
            <person name="Helmann T."/>
            <person name="Beer S."/>
            <person name="Stodghill P."/>
        </authorList>
    </citation>
    <scope>NUCLEOTIDE SEQUENCE</scope>
    <source>
        <strain evidence="1">OC5a</strain>
        <plasmid evidence="1">pOC5aB</plasmid>
    </source>
</reference>
<protein>
    <recommendedName>
        <fullName evidence="3">DNA-binding protein</fullName>
    </recommendedName>
</protein>
<dbReference type="RefSeq" id="WP_207806730.1">
    <property type="nucleotide sequence ID" value="NZ_CP059085.1"/>
</dbReference>
<dbReference type="AlphaFoldDB" id="A0A8A4KAC8"/>
<evidence type="ECO:0000313" key="1">
    <source>
        <dbReference type="EMBL" id="QTC48402.1"/>
    </source>
</evidence>
<organism evidence="1 2">
    <name type="scientific">Pantoea ananas</name>
    <name type="common">Erwinia uredovora</name>
    <dbReference type="NCBI Taxonomy" id="553"/>
    <lineage>
        <taxon>Bacteria</taxon>
        <taxon>Pseudomonadati</taxon>
        <taxon>Pseudomonadota</taxon>
        <taxon>Gammaproteobacteria</taxon>
        <taxon>Enterobacterales</taxon>
        <taxon>Erwiniaceae</taxon>
        <taxon>Pantoea</taxon>
    </lineage>
</organism>
<gene>
    <name evidence="1" type="ORF">H0Z12_22685</name>
</gene>
<accession>A0A8A4KAC8</accession>
<sequence>MRTQNMTQPARAPRLNPEHAEKALIQSRIDNVAKKFVAALDAVDETKLLSLLTLPDDDFWSEIKILALTQSLVNNSSQEKEEQEDYAEARLAFLKSLEKFGGVHKSTAVKNILGLSVPTVHKYSKQNKLIVLDWGAEKLYPVFQFSVDEKNSENGMLKGVPELLASITHQVSSVRKCNFFTRKVEMPGSGEKTSALDILRRGPTEEEMAHLLILAKNFGTQNAV</sequence>
<dbReference type="Proteomes" id="UP000663901">
    <property type="component" value="Plasmid pOC5aB"/>
</dbReference>
<dbReference type="EMBL" id="CP059085">
    <property type="protein sequence ID" value="QTC48402.1"/>
    <property type="molecule type" value="Genomic_DNA"/>
</dbReference>